<feature type="signal peptide" evidence="1">
    <location>
        <begin position="1"/>
        <end position="18"/>
    </location>
</feature>
<organism evidence="3 4">
    <name type="scientific">Pseudoduganella guangdongensis</name>
    <dbReference type="NCBI Taxonomy" id="2692179"/>
    <lineage>
        <taxon>Bacteria</taxon>
        <taxon>Pseudomonadati</taxon>
        <taxon>Pseudomonadota</taxon>
        <taxon>Betaproteobacteria</taxon>
        <taxon>Burkholderiales</taxon>
        <taxon>Oxalobacteraceae</taxon>
        <taxon>Telluria group</taxon>
        <taxon>Pseudoduganella</taxon>
    </lineage>
</organism>
<dbReference type="Pfam" id="PF23981">
    <property type="entry name" value="DUF7305"/>
    <property type="match status" value="1"/>
</dbReference>
<keyword evidence="1" id="KW-0732">Signal</keyword>
<dbReference type="EMBL" id="WWCJ01000005">
    <property type="protein sequence ID" value="MYN02241.1"/>
    <property type="molecule type" value="Genomic_DNA"/>
</dbReference>
<name>A0A6N9HF78_9BURK</name>
<dbReference type="Proteomes" id="UP000448575">
    <property type="component" value="Unassembled WGS sequence"/>
</dbReference>
<keyword evidence="4" id="KW-1185">Reference proteome</keyword>
<proteinExistence type="predicted"/>
<feature type="domain" description="DUF7305" evidence="2">
    <location>
        <begin position="179"/>
        <end position="255"/>
    </location>
</feature>
<gene>
    <name evidence="3" type="ORF">GTP41_09005</name>
</gene>
<reference evidence="3 4" key="1">
    <citation type="submission" date="2019-12" db="EMBL/GenBank/DDBJ databases">
        <title>Novel species isolated from a subtropical stream in China.</title>
        <authorList>
            <person name="Lu H."/>
        </authorList>
    </citation>
    <scope>NUCLEOTIDE SEQUENCE [LARGE SCALE GENOMIC DNA]</scope>
    <source>
        <strain evidence="3 4">DS3</strain>
    </source>
</reference>
<accession>A0A6N9HF78</accession>
<dbReference type="InterPro" id="IPR055729">
    <property type="entry name" value="DUF7305"/>
</dbReference>
<protein>
    <recommendedName>
        <fullName evidence="2">DUF7305 domain-containing protein</fullName>
    </recommendedName>
</protein>
<feature type="chain" id="PRO_5026777865" description="DUF7305 domain-containing protein" evidence="1">
    <location>
        <begin position="19"/>
        <end position="335"/>
    </location>
</feature>
<dbReference type="AlphaFoldDB" id="A0A6N9HF78"/>
<dbReference type="RefSeq" id="WP_161025233.1">
    <property type="nucleotide sequence ID" value="NZ_WWCJ01000005.1"/>
</dbReference>
<comment type="caution">
    <text evidence="3">The sequence shown here is derived from an EMBL/GenBank/DDBJ whole genome shotgun (WGS) entry which is preliminary data.</text>
</comment>
<evidence type="ECO:0000313" key="3">
    <source>
        <dbReference type="EMBL" id="MYN02241.1"/>
    </source>
</evidence>
<evidence type="ECO:0000259" key="2">
    <source>
        <dbReference type="Pfam" id="PF23981"/>
    </source>
</evidence>
<sequence>MKAITALLLVAAPVFANAGPYTIYAGKNVELNQETKVTGNVAAGGNLDMKYQSQVQGNVATTGKVTLEQGSKVFGNVAAANTVHAKYEATVTGKIETSARDKVAVTLEQASKVGNVVHNAGTAIDAKWGANYAKDIIAPVSAPSLDVLPGASPFTVGSNVFNLDAYTTGALGQGKYGNVKLGTDATLTLSAGSYYFDSLDVGGFGKLIFDLSGGAIKLYVLNNIKIGQDFEFDVLNGSAANIYTETKGNYELGINGEWYGTLFGSGDKSNLHFGQNATLGGTFLARQNIQLDIYSTVVGLPSGTDQGQSGKIPLPGSLPLLGLGLLALATLRRRN</sequence>
<evidence type="ECO:0000256" key="1">
    <source>
        <dbReference type="SAM" id="SignalP"/>
    </source>
</evidence>
<evidence type="ECO:0000313" key="4">
    <source>
        <dbReference type="Proteomes" id="UP000448575"/>
    </source>
</evidence>